<feature type="chain" id="PRO_5045032463" description="Lipoprotein" evidence="1">
    <location>
        <begin position="23"/>
        <end position="674"/>
    </location>
</feature>
<name>A0ABT8C231_9VIBR</name>
<dbReference type="EMBL" id="JAUFQC010000027">
    <property type="protein sequence ID" value="MDN3612275.1"/>
    <property type="molecule type" value="Genomic_DNA"/>
</dbReference>
<dbReference type="RefSeq" id="WP_217702138.1">
    <property type="nucleotide sequence ID" value="NZ_JABEYA020000003.1"/>
</dbReference>
<reference evidence="4" key="2">
    <citation type="journal article" date="2019" name="Int. J. Syst. Evol. Microbiol.">
        <title>The Global Catalogue of Microorganisms (GCM) 10K type strain sequencing project: providing services to taxonomists for standard genome sequencing and annotation.</title>
        <authorList>
            <consortium name="The Broad Institute Genomics Platform"/>
            <consortium name="The Broad Institute Genome Sequencing Center for Infectious Disease"/>
            <person name="Wu L."/>
            <person name="Ma J."/>
        </authorList>
    </citation>
    <scope>NUCLEOTIDE SEQUENCE [LARGE SCALE GENOMIC DNA]</scope>
    <source>
        <strain evidence="4">CECT 7398</strain>
    </source>
</reference>
<organism evidence="3 4">
    <name type="scientific">Vibrio ostreicida</name>
    <dbReference type="NCBI Taxonomy" id="526588"/>
    <lineage>
        <taxon>Bacteria</taxon>
        <taxon>Pseudomonadati</taxon>
        <taxon>Pseudomonadota</taxon>
        <taxon>Gammaproteobacteria</taxon>
        <taxon>Vibrionales</taxon>
        <taxon>Vibrionaceae</taxon>
        <taxon>Vibrio</taxon>
    </lineage>
</organism>
<evidence type="ECO:0000313" key="3">
    <source>
        <dbReference type="EMBL" id="MDN3612275.1"/>
    </source>
</evidence>
<feature type="signal peptide" evidence="1">
    <location>
        <begin position="1"/>
        <end position="22"/>
    </location>
</feature>
<gene>
    <name evidence="2" type="ORF">QWZ16_16055</name>
    <name evidence="3" type="ORF">QWZ16_22015</name>
</gene>
<dbReference type="Proteomes" id="UP001238540">
    <property type="component" value="Unassembled WGS sequence"/>
</dbReference>
<accession>A0ABT8C231</accession>
<evidence type="ECO:0000313" key="2">
    <source>
        <dbReference type="EMBL" id="MDN3611155.1"/>
    </source>
</evidence>
<keyword evidence="4" id="KW-1185">Reference proteome</keyword>
<keyword evidence="1" id="KW-0732">Signal</keyword>
<comment type="caution">
    <text evidence="3">The sequence shown here is derived from an EMBL/GenBank/DDBJ whole genome shotgun (WGS) entry which is preliminary data.</text>
</comment>
<evidence type="ECO:0000256" key="1">
    <source>
        <dbReference type="SAM" id="SignalP"/>
    </source>
</evidence>
<sequence>MLTKTKKHAVAIAVSGVLTLTACGGSDSDSGGASSPNVVSTYHYQKIATCADPDLDGVCSQYEQQVAATSDYSRMMEVDGAILTSPAEIRIISPFTTLLHSEMLYNPDLGASVEKSKQYLNEKLGKHVGVDFLSLDISHGPVDATAMLMASLRQAQEQGSSDSSMVNIAQALDAMIKYKTLDLSAINLRTQQSRHISLDGSLLIHGSQSDTGLTRMKSIALNPANSRIIYVDANDNIKQLDTSTRQAIAYRAAEQTTITSFDDDDDDDDDDDHYGGYMDYLYGYIKNTSNELKQIVPALNSVQSYKLYTPTLTSTESFVCNNTGGNGIFLTSLQDKAGNINASVPIARATRDTLFDSYGGASGSEIPLPVPAQPTVPLSASSCFNDNFEWMVPLYQKGIIVAEINNGFNANGDQLRKLDAKTLAMDPEVYLLRSDQNTVVFSKDDRELLLISDDLAAPQLLQINDFSRTLPLTINDVSTASFATNGQLVVALASKNTLIWTNKLPNTQQLGTVDIDGKVKLMDSSPNGKFTVAVTTTSLYLLDNVTRTIARTLPYDASKTTHLFVQNDKAITIHNTGVEYFQFANISGPRLKVAAQLVTRQLIDNWQNTSAPVWGPTNLSFILDPTEQNDQITETFSDIGLNWIPASATQANQVTGVYITGRNRGERTKIYKPL</sequence>
<dbReference type="EMBL" id="JAUFQC010000015">
    <property type="protein sequence ID" value="MDN3611155.1"/>
    <property type="molecule type" value="Genomic_DNA"/>
</dbReference>
<protein>
    <recommendedName>
        <fullName evidence="5">Lipoprotein</fullName>
    </recommendedName>
</protein>
<reference evidence="3" key="3">
    <citation type="submission" date="2023-06" db="EMBL/GenBank/DDBJ databases">
        <authorList>
            <person name="Lucena T."/>
            <person name="Sun Q."/>
        </authorList>
    </citation>
    <scope>NUCLEOTIDE SEQUENCE</scope>
    <source>
        <strain evidence="3">CECT 7398</strain>
    </source>
</reference>
<evidence type="ECO:0008006" key="5">
    <source>
        <dbReference type="Google" id="ProtNLM"/>
    </source>
</evidence>
<proteinExistence type="predicted"/>
<evidence type="ECO:0000313" key="4">
    <source>
        <dbReference type="Proteomes" id="UP001238540"/>
    </source>
</evidence>
<dbReference type="PROSITE" id="PS51257">
    <property type="entry name" value="PROKAR_LIPOPROTEIN"/>
    <property type="match status" value="1"/>
</dbReference>
<reference evidence="3" key="1">
    <citation type="journal article" date="2014" name="Int. J. Syst. Evol. Microbiol.">
        <title>Complete genome of a new Firmicutes species belonging to the dominant human colonic microbiota ('Ruminococcus bicirculans') reveals two chromosomes and a selective capacity to utilize plant glucans.</title>
        <authorList>
            <consortium name="NISC Comparative Sequencing Program"/>
            <person name="Wegmann U."/>
            <person name="Louis P."/>
            <person name="Goesmann A."/>
            <person name="Henrissat B."/>
            <person name="Duncan S.H."/>
            <person name="Flint H.J."/>
        </authorList>
    </citation>
    <scope>NUCLEOTIDE SEQUENCE</scope>
    <source>
        <strain evidence="3">CECT 7398</strain>
    </source>
</reference>